<dbReference type="PANTHER" id="PTHR11228">
    <property type="entry name" value="RADICAL SAM DOMAIN PROTEIN"/>
    <property type="match status" value="1"/>
</dbReference>
<evidence type="ECO:0000256" key="3">
    <source>
        <dbReference type="ARBA" id="ARBA00022723"/>
    </source>
</evidence>
<dbReference type="SFLD" id="SFLDG01067">
    <property type="entry name" value="SPASM/twitch_domain_containing"/>
    <property type="match status" value="1"/>
</dbReference>
<evidence type="ECO:0000256" key="2">
    <source>
        <dbReference type="ARBA" id="ARBA00022691"/>
    </source>
</evidence>
<organism evidence="8 9">
    <name type="scientific">Geobacter sulfurreducens (strain ATCC 51573 / DSM 12127 / PCA)</name>
    <dbReference type="NCBI Taxonomy" id="243231"/>
    <lineage>
        <taxon>Bacteria</taxon>
        <taxon>Pseudomonadati</taxon>
        <taxon>Thermodesulfobacteriota</taxon>
        <taxon>Desulfuromonadia</taxon>
        <taxon>Geobacterales</taxon>
        <taxon>Geobacteraceae</taxon>
        <taxon>Geobacter</taxon>
    </lineage>
</organism>
<gene>
    <name evidence="8" type="ordered locus">GSU1560</name>
</gene>
<dbReference type="Pfam" id="PF04055">
    <property type="entry name" value="Radical_SAM"/>
    <property type="match status" value="1"/>
</dbReference>
<dbReference type="KEGG" id="gsu:GSU1560"/>
<dbReference type="NCBIfam" id="TIGR04082">
    <property type="entry name" value="rSAM_for_selen"/>
    <property type="match status" value="1"/>
</dbReference>
<dbReference type="GO" id="GO:0046872">
    <property type="term" value="F:metal ion binding"/>
    <property type="evidence" value="ECO:0007669"/>
    <property type="project" value="UniProtKB-KW"/>
</dbReference>
<dbReference type="InterPro" id="IPR007197">
    <property type="entry name" value="rSAM"/>
</dbReference>
<name>Q74CW1_GEOSL</name>
<evidence type="ECO:0000256" key="4">
    <source>
        <dbReference type="ARBA" id="ARBA00023004"/>
    </source>
</evidence>
<dbReference type="EMBL" id="AE017180">
    <property type="protein sequence ID" value="AAR34934.2"/>
    <property type="molecule type" value="Genomic_DNA"/>
</dbReference>
<evidence type="ECO:0000256" key="1">
    <source>
        <dbReference type="ARBA" id="ARBA00001966"/>
    </source>
</evidence>
<feature type="domain" description="Radical SAM core" evidence="7">
    <location>
        <begin position="209"/>
        <end position="419"/>
    </location>
</feature>
<dbReference type="SMR" id="Q74CW1"/>
<dbReference type="eggNOG" id="COG0535">
    <property type="taxonomic scope" value="Bacteria"/>
</dbReference>
<keyword evidence="2" id="KW-0949">S-adenosyl-L-methionine</keyword>
<dbReference type="InterPro" id="IPR050377">
    <property type="entry name" value="Radical_SAM_PqqE_MftC-like"/>
</dbReference>
<evidence type="ECO:0000256" key="6">
    <source>
        <dbReference type="SAM" id="MobiDB-lite"/>
    </source>
</evidence>
<keyword evidence="3" id="KW-0479">Metal-binding</keyword>
<dbReference type="HOGENOM" id="CLU_506919_0_0_7"/>
<dbReference type="Pfam" id="PF13186">
    <property type="entry name" value="SPASM"/>
    <property type="match status" value="1"/>
</dbReference>
<protein>
    <submittedName>
        <fullName evidence="8">Radical SAM domain iron-sulfur cluster-binding oxidoreductase</fullName>
    </submittedName>
</protein>
<sequence>MPHPIRRPTKLRRRPRKRRPTSLRKRRRKHLPSSESGRDITGNGGSHPEGVIRRFRSLVPMTPDKTLLSSDDRKNLRAARRRVAAMADAVPCDRARIQVNPRLELVAVSVRDTPSEGVPMGSGFWVVWRDPSDGAVRSEEAGPADLLALKLVLEERDAEDAAREAGVPVGRIDDCLWGAAARGLIIMPPSRLRRPPSWPVSAESEDLLAARVFTLQWHITQECDLHCLHCYDRTSQGVFSLLRGVELLDDLRRFCAERFVRGQVSFTGGNPFLHAEFAALYGAALDRGLSAAILGNPVSREQLLGIVALGRPVYYQVSLEGLEAHNDHIRGAGHFRRTLAFLDLLREEGIPCEVMLTLTRDNMDQVLALGEILRGRADAFSFNRLAPFGEGASLALPEPAAYEAFFDRYVAAMEENPVLALKDNLLNLALSLRGRVLFDGCAGFGCGAAFNFLSVLADGQVHACRKFPSPIGSVHGSSLSERYDSPAAERYRSRSLACEGCRLYSRCGGCPAVTAGLGLDPLRDRDPFCFR</sequence>
<dbReference type="NCBIfam" id="TIGR04085">
    <property type="entry name" value="rSAM_more_4Fe4S"/>
    <property type="match status" value="1"/>
</dbReference>
<dbReference type="PROSITE" id="PS51918">
    <property type="entry name" value="RADICAL_SAM"/>
    <property type="match status" value="1"/>
</dbReference>
<dbReference type="SFLD" id="SFLDS00029">
    <property type="entry name" value="Radical_SAM"/>
    <property type="match status" value="1"/>
</dbReference>
<dbReference type="STRING" id="243231.GSU1560"/>
<evidence type="ECO:0000313" key="9">
    <source>
        <dbReference type="Proteomes" id="UP000000577"/>
    </source>
</evidence>
<keyword evidence="5" id="KW-0411">Iron-sulfur</keyword>
<comment type="cofactor">
    <cofactor evidence="1">
        <name>[4Fe-4S] cluster</name>
        <dbReference type="ChEBI" id="CHEBI:49883"/>
    </cofactor>
</comment>
<dbReference type="GO" id="GO:0051536">
    <property type="term" value="F:iron-sulfur cluster binding"/>
    <property type="evidence" value="ECO:0007669"/>
    <property type="project" value="UniProtKB-KW"/>
</dbReference>
<dbReference type="PANTHER" id="PTHR11228:SF7">
    <property type="entry name" value="PQQA PEPTIDE CYCLASE"/>
    <property type="match status" value="1"/>
</dbReference>
<dbReference type="OrthoDB" id="9763993at2"/>
<dbReference type="Proteomes" id="UP000000577">
    <property type="component" value="Chromosome"/>
</dbReference>
<feature type="compositionally biased region" description="Basic residues" evidence="6">
    <location>
        <begin position="1"/>
        <end position="31"/>
    </location>
</feature>
<dbReference type="Gene3D" id="3.20.20.70">
    <property type="entry name" value="Aldolase class I"/>
    <property type="match status" value="1"/>
</dbReference>
<evidence type="ECO:0000259" key="7">
    <source>
        <dbReference type="PROSITE" id="PS51918"/>
    </source>
</evidence>
<evidence type="ECO:0000256" key="5">
    <source>
        <dbReference type="ARBA" id="ARBA00023014"/>
    </source>
</evidence>
<reference evidence="8 9" key="2">
    <citation type="journal article" date="2012" name="BMC Genomics">
        <title>Comparative genomic analysis of Geobacter sulfurreducens KN400, a strain with enhanced capacity for extracellular electron transfer and electricity production.</title>
        <authorList>
            <person name="Butler J.E."/>
            <person name="Young N.D."/>
            <person name="Aklujkar M."/>
            <person name="Lovley D.R."/>
        </authorList>
    </citation>
    <scope>NUCLEOTIDE SEQUENCE [LARGE SCALE GENOMIC DNA]</scope>
    <source>
        <strain evidence="9">ATCC 51573 / DSM 12127 / PCA</strain>
    </source>
</reference>
<dbReference type="InParanoid" id="Q74CW1"/>
<keyword evidence="9" id="KW-1185">Reference proteome</keyword>
<dbReference type="InterPro" id="IPR023885">
    <property type="entry name" value="4Fe4S-binding_SPASM_dom"/>
</dbReference>
<dbReference type="InterPro" id="IPR023807">
    <property type="entry name" value="Peptide_mod_rSAM"/>
</dbReference>
<feature type="region of interest" description="Disordered" evidence="6">
    <location>
        <begin position="1"/>
        <end position="50"/>
    </location>
</feature>
<dbReference type="GO" id="GO:0003824">
    <property type="term" value="F:catalytic activity"/>
    <property type="evidence" value="ECO:0007669"/>
    <property type="project" value="InterPro"/>
</dbReference>
<dbReference type="AlphaFoldDB" id="Q74CW1"/>
<proteinExistence type="predicted"/>
<dbReference type="SUPFAM" id="SSF102114">
    <property type="entry name" value="Radical SAM enzymes"/>
    <property type="match status" value="1"/>
</dbReference>
<dbReference type="InterPro" id="IPR058240">
    <property type="entry name" value="rSAM_sf"/>
</dbReference>
<dbReference type="CDD" id="cd01335">
    <property type="entry name" value="Radical_SAM"/>
    <property type="match status" value="1"/>
</dbReference>
<dbReference type="InterPro" id="IPR013785">
    <property type="entry name" value="Aldolase_TIM"/>
</dbReference>
<accession>Q74CW1</accession>
<evidence type="ECO:0000313" key="8">
    <source>
        <dbReference type="EMBL" id="AAR34934.2"/>
    </source>
</evidence>
<reference evidence="8 9" key="1">
    <citation type="journal article" date="2003" name="Science">
        <title>Genome of Geobacter sulfurreducens: metal reduction in subsurface environments.</title>
        <authorList>
            <person name="Methe B.A."/>
            <person name="Nelson K.E."/>
            <person name="Eisen J.A."/>
            <person name="Paulsen I.T."/>
            <person name="Nelson W."/>
            <person name="Heidelberg J.F."/>
            <person name="Wu D."/>
            <person name="Wu M."/>
            <person name="Ward N."/>
            <person name="Beanan M.J."/>
            <person name="Dodson R.J."/>
            <person name="Madupu R."/>
            <person name="Brinkac L.M."/>
            <person name="Daugherty S.C."/>
            <person name="DeBoy R.T."/>
            <person name="Durkin A.S."/>
            <person name="Gwinn M."/>
            <person name="Kolonay J.F."/>
            <person name="Sullivan S.A."/>
            <person name="Haft D.H."/>
            <person name="Selengut J."/>
            <person name="Davidsen T.M."/>
            <person name="Zafar N."/>
            <person name="White O."/>
            <person name="Tran B."/>
            <person name="Romero C."/>
            <person name="Forberger H.A."/>
            <person name="Weidman J."/>
            <person name="Khouri H."/>
            <person name="Feldblyum T.V."/>
            <person name="Utterback T.R."/>
            <person name="Van Aken S.E."/>
            <person name="Lovley D.R."/>
            <person name="Fraser C.M."/>
        </authorList>
    </citation>
    <scope>NUCLEOTIDE SEQUENCE [LARGE SCALE GENOMIC DNA]</scope>
    <source>
        <strain evidence="9">ATCC 51573 / DSM 12127 / PCA</strain>
    </source>
</reference>
<keyword evidence="4" id="KW-0408">Iron</keyword>
<dbReference type="EnsemblBacteria" id="AAR34934">
    <property type="protein sequence ID" value="AAR34934"/>
    <property type="gene ID" value="GSU1560"/>
</dbReference>
<dbReference type="DNASU" id="2685574"/>
<dbReference type="PATRIC" id="fig|243231.5.peg.1603"/>